<dbReference type="GO" id="GO:0016616">
    <property type="term" value="F:oxidoreductase activity, acting on the CH-OH group of donors, NAD or NADP as acceptor"/>
    <property type="evidence" value="ECO:0007669"/>
    <property type="project" value="UniProtKB-ARBA"/>
</dbReference>
<evidence type="ECO:0000256" key="1">
    <source>
        <dbReference type="ARBA" id="ARBA00006484"/>
    </source>
</evidence>
<dbReference type="OrthoDB" id="658698at2"/>
<keyword evidence="2" id="KW-0560">Oxidoreductase</keyword>
<dbReference type="RefSeq" id="WP_146860478.1">
    <property type="nucleotide sequence ID" value="NZ_BKAU01000001.1"/>
</dbReference>
<name>A0A512RJH1_9BACT</name>
<dbReference type="PROSITE" id="PS00061">
    <property type="entry name" value="ADH_SHORT"/>
    <property type="match status" value="1"/>
</dbReference>
<evidence type="ECO:0000256" key="2">
    <source>
        <dbReference type="ARBA" id="ARBA00023002"/>
    </source>
</evidence>
<proteinExistence type="inferred from homology"/>
<organism evidence="4 5">
    <name type="scientific">Chitinophaga cymbidii</name>
    <dbReference type="NCBI Taxonomy" id="1096750"/>
    <lineage>
        <taxon>Bacteria</taxon>
        <taxon>Pseudomonadati</taxon>
        <taxon>Bacteroidota</taxon>
        <taxon>Chitinophagia</taxon>
        <taxon>Chitinophagales</taxon>
        <taxon>Chitinophagaceae</taxon>
        <taxon>Chitinophaga</taxon>
    </lineage>
</organism>
<evidence type="ECO:0000313" key="4">
    <source>
        <dbReference type="EMBL" id="GEP95834.1"/>
    </source>
</evidence>
<accession>A0A512RJH1</accession>
<protein>
    <submittedName>
        <fullName evidence="4">Clavaldehyde dehydrogenase</fullName>
    </submittedName>
</protein>
<dbReference type="InterPro" id="IPR020904">
    <property type="entry name" value="Sc_DH/Rdtase_CS"/>
</dbReference>
<dbReference type="InterPro" id="IPR002347">
    <property type="entry name" value="SDR_fam"/>
</dbReference>
<dbReference type="InterPro" id="IPR036291">
    <property type="entry name" value="NAD(P)-bd_dom_sf"/>
</dbReference>
<dbReference type="Gene3D" id="3.40.50.720">
    <property type="entry name" value="NAD(P)-binding Rossmann-like Domain"/>
    <property type="match status" value="1"/>
</dbReference>
<dbReference type="PRINTS" id="PR00080">
    <property type="entry name" value="SDRFAMILY"/>
</dbReference>
<dbReference type="AlphaFoldDB" id="A0A512RJH1"/>
<dbReference type="SUPFAM" id="SSF51735">
    <property type="entry name" value="NAD(P)-binding Rossmann-fold domains"/>
    <property type="match status" value="1"/>
</dbReference>
<comment type="caution">
    <text evidence="4">The sequence shown here is derived from an EMBL/GenBank/DDBJ whole genome shotgun (WGS) entry which is preliminary data.</text>
</comment>
<dbReference type="PRINTS" id="PR00081">
    <property type="entry name" value="GDHRDH"/>
</dbReference>
<reference evidence="4 5" key="1">
    <citation type="submission" date="2019-07" db="EMBL/GenBank/DDBJ databases">
        <title>Whole genome shotgun sequence of Chitinophaga cymbidii NBRC 109752.</title>
        <authorList>
            <person name="Hosoyama A."/>
            <person name="Uohara A."/>
            <person name="Ohji S."/>
            <person name="Ichikawa N."/>
        </authorList>
    </citation>
    <scope>NUCLEOTIDE SEQUENCE [LARGE SCALE GENOMIC DNA]</scope>
    <source>
        <strain evidence="4 5">NBRC 109752</strain>
    </source>
</reference>
<evidence type="ECO:0000313" key="5">
    <source>
        <dbReference type="Proteomes" id="UP000321436"/>
    </source>
</evidence>
<gene>
    <name evidence="4" type="ORF">CCY01nite_20940</name>
</gene>
<dbReference type="Pfam" id="PF00106">
    <property type="entry name" value="adh_short"/>
    <property type="match status" value="1"/>
</dbReference>
<dbReference type="Proteomes" id="UP000321436">
    <property type="component" value="Unassembled WGS sequence"/>
</dbReference>
<keyword evidence="5" id="KW-1185">Reference proteome</keyword>
<comment type="similarity">
    <text evidence="1 3">Belongs to the short-chain dehydrogenases/reductases (SDR) family.</text>
</comment>
<dbReference type="CDD" id="cd05233">
    <property type="entry name" value="SDR_c"/>
    <property type="match status" value="1"/>
</dbReference>
<dbReference type="FunFam" id="3.40.50.720:FF:000047">
    <property type="entry name" value="NADP-dependent L-serine/L-allo-threonine dehydrogenase"/>
    <property type="match status" value="1"/>
</dbReference>
<dbReference type="PANTHER" id="PTHR43115:SF4">
    <property type="entry name" value="DEHYDROGENASE_REDUCTASE SDR FAMILY MEMBER 11"/>
    <property type="match status" value="1"/>
</dbReference>
<dbReference type="PANTHER" id="PTHR43115">
    <property type="entry name" value="DEHYDROGENASE/REDUCTASE SDR FAMILY MEMBER 11"/>
    <property type="match status" value="1"/>
</dbReference>
<evidence type="ECO:0000256" key="3">
    <source>
        <dbReference type="RuleBase" id="RU000363"/>
    </source>
</evidence>
<sequence>MRTNTTTWQGNFGTESITGKAVLITGGTTGIGRTTALLLASMGARVMIFGRDEKALKDTLRDFREAQMEERVHGITADVSKKEDIEKVFSEVDKVLDGLDVLVNNAALGYNSVMEGSYDDWQYVLNINILGYFACTHEAVKRMKKKGGGHIVNIGSMSAHTKDEGSSVYVATKSGIRGFSESLRKEVNKDGIKVTLIEPGAVGTDMQPSTPDEQRGKEEDMKMLKAEDVAASVLYALTQPKRCDVVMIQVRPHLQII</sequence>
<dbReference type="EMBL" id="BKAU01000001">
    <property type="protein sequence ID" value="GEP95834.1"/>
    <property type="molecule type" value="Genomic_DNA"/>
</dbReference>